<evidence type="ECO:0000313" key="2">
    <source>
        <dbReference type="Proteomes" id="UP000245368"/>
    </source>
</evidence>
<evidence type="ECO:0000313" key="1">
    <source>
        <dbReference type="EMBL" id="AWN22430.1"/>
    </source>
</evidence>
<dbReference type="RefSeq" id="WP_109825492.1">
    <property type="nucleotide sequence ID" value="NZ_CP029494.1"/>
</dbReference>
<sequence length="186" mass="20403">MSSVRVQVGDYAVQLWRGREPASLDALKQGAELAESHGPAEHGEFFAVSVAEHGAGSSAPALLVCQYFSPSVPGFEPGLLIVPETGVAFIGAGERLLAYDLKRPARLWQDRADAGFWWWDRSGDVVLMAAELELAAWNTSGRKLWSTFVEPPWFYRVEGETLHLDVMDFGRSFPLRSGPADSVQPV</sequence>
<dbReference type="KEGG" id="dez:DKM44_03590"/>
<keyword evidence="2" id="KW-1185">Reference proteome</keyword>
<dbReference type="Proteomes" id="UP000245368">
    <property type="component" value="Chromosome"/>
</dbReference>
<organism evidence="1 2">
    <name type="scientific">Deinococcus irradiatisoli</name>
    <dbReference type="NCBI Taxonomy" id="2202254"/>
    <lineage>
        <taxon>Bacteria</taxon>
        <taxon>Thermotogati</taxon>
        <taxon>Deinococcota</taxon>
        <taxon>Deinococci</taxon>
        <taxon>Deinococcales</taxon>
        <taxon>Deinococcaceae</taxon>
        <taxon>Deinococcus</taxon>
    </lineage>
</organism>
<proteinExistence type="predicted"/>
<accession>A0A2Z3JGF6</accession>
<dbReference type="EMBL" id="CP029494">
    <property type="protein sequence ID" value="AWN22430.1"/>
    <property type="molecule type" value="Genomic_DNA"/>
</dbReference>
<gene>
    <name evidence="1" type="ORF">DKM44_03590</name>
</gene>
<dbReference type="OrthoDB" id="71716at2"/>
<name>A0A2Z3JGF6_9DEIO</name>
<dbReference type="AlphaFoldDB" id="A0A2Z3JGF6"/>
<protein>
    <submittedName>
        <fullName evidence="1">Uncharacterized protein</fullName>
    </submittedName>
</protein>
<reference evidence="1 2" key="1">
    <citation type="submission" date="2018-05" db="EMBL/GenBank/DDBJ databases">
        <title>Complete Genome Sequence of Deinococcus sp. strain 17bor-2.</title>
        <authorList>
            <person name="Srinivasan S."/>
        </authorList>
    </citation>
    <scope>NUCLEOTIDE SEQUENCE [LARGE SCALE GENOMIC DNA]</scope>
    <source>
        <strain evidence="1 2">17bor-2</strain>
    </source>
</reference>